<dbReference type="InterPro" id="IPR000504">
    <property type="entry name" value="RRM_dom"/>
</dbReference>
<organism evidence="6">
    <name type="scientific">Pseudo-nitzschia australis</name>
    <dbReference type="NCBI Taxonomy" id="44445"/>
    <lineage>
        <taxon>Eukaryota</taxon>
        <taxon>Sar</taxon>
        <taxon>Stramenopiles</taxon>
        <taxon>Ochrophyta</taxon>
        <taxon>Bacillariophyta</taxon>
        <taxon>Bacillariophyceae</taxon>
        <taxon>Bacillariophycidae</taxon>
        <taxon>Bacillariales</taxon>
        <taxon>Bacillariaceae</taxon>
        <taxon>Pseudo-nitzschia</taxon>
    </lineage>
</organism>
<dbReference type="GO" id="GO:0008143">
    <property type="term" value="F:poly(A) binding"/>
    <property type="evidence" value="ECO:0007669"/>
    <property type="project" value="TreeGrafter"/>
</dbReference>
<dbReference type="Gene3D" id="3.30.70.330">
    <property type="match status" value="1"/>
</dbReference>
<dbReference type="CDD" id="cd12400">
    <property type="entry name" value="RRM_Nop6"/>
    <property type="match status" value="1"/>
</dbReference>
<evidence type="ECO:0000256" key="3">
    <source>
        <dbReference type="SAM" id="MobiDB-lite"/>
    </source>
</evidence>
<feature type="region of interest" description="Disordered" evidence="3">
    <location>
        <begin position="1"/>
        <end position="59"/>
    </location>
</feature>
<sequence length="475" mass="53576">MGKKSAAQLRRLEKRATARGEKYVLPVEIPLTNDGDEDMNKSSSPESNTTDNEKTNDNLRAIALRLKKELQEIEANSDLVSKDRRSAKRKAEAIASEDSGMSSSELIQWLEKNDSNSSDKSTADAKTDRRLAVAQKLLKELKKIDKDEELKSKDRRSAKRKAEAICSEEIGMSIEELLEWYEKNKKCHEDKEGKTMGPGSHRDPLIAFVGQLSYETTSDDLLEHICSNLGDDYPASKIKKMTKIRLLTDTKTKRSRGMAFVEVDDPEFLYALLKLHQTYLKGRRINVERSAGGKKYSEARKSKLENYRKEQGAFFAEIVENILAEYKKTGELREDELDEGVITVCKRHSGPVVQAAVAEYMEKGGRDMNNPSAYLTFLVTKFAKEGIHDVEDTGKTKHSKPDRKRKEYSTGDKDGKRTKEWKGTSEFAKSGVDMSMSEQGNGSKKSINGGTRDLSKIFPSSQRGRGRGYMSNVRR</sequence>
<dbReference type="InterPro" id="IPR035979">
    <property type="entry name" value="RBD_domain_sf"/>
</dbReference>
<dbReference type="AlphaFoldDB" id="A0A6U9Z0P3"/>
<evidence type="ECO:0000256" key="2">
    <source>
        <dbReference type="PROSITE-ProRule" id="PRU00176"/>
    </source>
</evidence>
<feature type="region of interest" description="Disordered" evidence="3">
    <location>
        <begin position="390"/>
        <end position="475"/>
    </location>
</feature>
<dbReference type="PANTHER" id="PTHR23236">
    <property type="entry name" value="EUKARYOTIC TRANSLATION INITIATION FACTOR 4B/4H"/>
    <property type="match status" value="1"/>
</dbReference>
<accession>A0A6U9Z0P3</accession>
<name>A0A6U9Z0P3_9STRA</name>
<gene>
    <name evidence="5" type="ORF">PAUS00366_LOCUS10995</name>
    <name evidence="6" type="ORF">PAUS00366_LOCUS10996</name>
</gene>
<evidence type="ECO:0000259" key="4">
    <source>
        <dbReference type="PROSITE" id="PS50102"/>
    </source>
</evidence>
<dbReference type="InterPro" id="IPR034228">
    <property type="entry name" value="Nop6_RRM"/>
</dbReference>
<dbReference type="SUPFAM" id="SSF54928">
    <property type="entry name" value="RNA-binding domain, RBD"/>
    <property type="match status" value="1"/>
</dbReference>
<dbReference type="PROSITE" id="PS50102">
    <property type="entry name" value="RRM"/>
    <property type="match status" value="1"/>
</dbReference>
<protein>
    <recommendedName>
        <fullName evidence="4">RRM domain-containing protein</fullName>
    </recommendedName>
</protein>
<feature type="compositionally biased region" description="Basic and acidic residues" evidence="3">
    <location>
        <begin position="80"/>
        <end position="92"/>
    </location>
</feature>
<dbReference type="SMART" id="SM00360">
    <property type="entry name" value="RRM"/>
    <property type="match status" value="1"/>
</dbReference>
<dbReference type="InterPro" id="IPR012677">
    <property type="entry name" value="Nucleotide-bd_a/b_plait_sf"/>
</dbReference>
<evidence type="ECO:0000256" key="1">
    <source>
        <dbReference type="ARBA" id="ARBA00022884"/>
    </source>
</evidence>
<dbReference type="EMBL" id="HBIX01015083">
    <property type="protein sequence ID" value="CAE0718241.1"/>
    <property type="molecule type" value="Transcribed_RNA"/>
</dbReference>
<feature type="compositionally biased region" description="Polar residues" evidence="3">
    <location>
        <begin position="41"/>
        <end position="50"/>
    </location>
</feature>
<evidence type="ECO:0000313" key="6">
    <source>
        <dbReference type="EMBL" id="CAE0718242.1"/>
    </source>
</evidence>
<feature type="compositionally biased region" description="Basic and acidic residues" evidence="3">
    <location>
        <begin position="10"/>
        <end position="22"/>
    </location>
</feature>
<feature type="region of interest" description="Disordered" evidence="3">
    <location>
        <begin position="74"/>
        <end position="107"/>
    </location>
</feature>
<feature type="compositionally biased region" description="Polar residues" evidence="3">
    <location>
        <begin position="436"/>
        <end position="449"/>
    </location>
</feature>
<feature type="compositionally biased region" description="Basic and acidic residues" evidence="3">
    <location>
        <begin position="404"/>
        <end position="423"/>
    </location>
</feature>
<dbReference type="EMBL" id="HBIX01015084">
    <property type="protein sequence ID" value="CAE0718242.1"/>
    <property type="molecule type" value="Transcribed_RNA"/>
</dbReference>
<keyword evidence="1 2" id="KW-0694">RNA-binding</keyword>
<dbReference type="Pfam" id="PF00076">
    <property type="entry name" value="RRM_1"/>
    <property type="match status" value="1"/>
</dbReference>
<feature type="domain" description="RRM" evidence="4">
    <location>
        <begin position="205"/>
        <end position="292"/>
    </location>
</feature>
<dbReference type="PANTHER" id="PTHR23236:SF92">
    <property type="entry name" value="POLYADENYLATE-BINDING PROTEIN 1"/>
    <property type="match status" value="1"/>
</dbReference>
<evidence type="ECO:0000313" key="5">
    <source>
        <dbReference type="EMBL" id="CAE0718241.1"/>
    </source>
</evidence>
<proteinExistence type="predicted"/>
<reference evidence="6" key="1">
    <citation type="submission" date="2021-01" db="EMBL/GenBank/DDBJ databases">
        <authorList>
            <person name="Corre E."/>
            <person name="Pelletier E."/>
            <person name="Niang G."/>
            <person name="Scheremetjew M."/>
            <person name="Finn R."/>
            <person name="Kale V."/>
            <person name="Holt S."/>
            <person name="Cochrane G."/>
            <person name="Meng A."/>
            <person name="Brown T."/>
            <person name="Cohen L."/>
        </authorList>
    </citation>
    <scope>NUCLEOTIDE SEQUENCE</scope>
    <source>
        <strain evidence="6">10249 10 AB</strain>
    </source>
</reference>